<evidence type="ECO:0000313" key="3">
    <source>
        <dbReference type="EMBL" id="KKA25481.1"/>
    </source>
</evidence>
<protein>
    <submittedName>
        <fullName evidence="3">Uncharacterized protein</fullName>
    </submittedName>
</protein>
<name>A0A0F4Z5V1_RASE3</name>
<accession>A0A0F4Z5V1</accession>
<feature type="compositionally biased region" description="Polar residues" evidence="1">
    <location>
        <begin position="229"/>
        <end position="239"/>
    </location>
</feature>
<dbReference type="EMBL" id="LASV01000020">
    <property type="protein sequence ID" value="KKA25481.1"/>
    <property type="molecule type" value="Genomic_DNA"/>
</dbReference>
<feature type="transmembrane region" description="Helical" evidence="2">
    <location>
        <begin position="374"/>
        <end position="400"/>
    </location>
</feature>
<gene>
    <name evidence="3" type="ORF">T310_0505</name>
</gene>
<feature type="compositionally biased region" description="Pro residues" evidence="1">
    <location>
        <begin position="248"/>
        <end position="271"/>
    </location>
</feature>
<feature type="region of interest" description="Disordered" evidence="1">
    <location>
        <begin position="162"/>
        <end position="330"/>
    </location>
</feature>
<dbReference type="GeneID" id="25312559"/>
<keyword evidence="2" id="KW-0812">Transmembrane</keyword>
<dbReference type="AlphaFoldDB" id="A0A0F4Z5V1"/>
<reference evidence="3 4" key="1">
    <citation type="submission" date="2015-04" db="EMBL/GenBank/DDBJ databases">
        <authorList>
            <person name="Heijne W.H."/>
            <person name="Fedorova N.D."/>
            <person name="Nierman W.C."/>
            <person name="Vollebregt A.W."/>
            <person name="Zhao Z."/>
            <person name="Wu L."/>
            <person name="Kumar M."/>
            <person name="Stam H."/>
            <person name="van den Berg M.A."/>
            <person name="Pel H.J."/>
        </authorList>
    </citation>
    <scope>NUCLEOTIDE SEQUENCE [LARGE SCALE GENOMIC DNA]</scope>
    <source>
        <strain evidence="3 4">CBS 393.64</strain>
    </source>
</reference>
<organism evidence="3 4">
    <name type="scientific">Rasamsonia emersonii (strain ATCC 16479 / CBS 393.64 / IMI 116815)</name>
    <dbReference type="NCBI Taxonomy" id="1408163"/>
    <lineage>
        <taxon>Eukaryota</taxon>
        <taxon>Fungi</taxon>
        <taxon>Dikarya</taxon>
        <taxon>Ascomycota</taxon>
        <taxon>Pezizomycotina</taxon>
        <taxon>Eurotiomycetes</taxon>
        <taxon>Eurotiomycetidae</taxon>
        <taxon>Eurotiales</taxon>
        <taxon>Trichocomaceae</taxon>
        <taxon>Rasamsonia</taxon>
    </lineage>
</organism>
<keyword evidence="2" id="KW-0472">Membrane</keyword>
<sequence>MDVRRAWNANPTTIISMPMPAPIHTLTPNSFTSDHLTITDIQDRMDIDSAETDVVMSDLTEDEEEHPLDADSDTVMTGAPRYNSPCGSPPYAPAPAVPQNALGAQYINGPLKRPQSMPYQAKRPPFIKHRLDRDRDTVMIGVPSSFPSPSATTRPYRQHRVDRDGDTIMTGVPPPPSSTPATRPYRHRLDRDQDTIMTGTPSFAPAPAAKPRYRQQQHQQQQQHKHQQNRPASGPNQRPQAACRSPPRRNPYPTPPPTPRPSPSGPAPPASSPSSTSSQRGRYRNSPRMSKKGSSGAGRSTGRPKNRREGMVNGQRRNTNKTESVWHGTGTSGKTTFWNLYHATEKERIFVEEEERNGWHEFENHMNSAFICEYSTILIIFMYYTRLTILISCTFCFYIISCTNCMYQYSYQSGKGGMGLLYYFQLFTFITEIGITGLFVLYCLDIKSSSSDQTYTRNTHAHMHMSVRMEYKKRYLPIFVYNGVVVTKYTEYISPLYLILSHLVLS</sequence>
<keyword evidence="4" id="KW-1185">Reference proteome</keyword>
<comment type="caution">
    <text evidence="3">The sequence shown here is derived from an EMBL/GenBank/DDBJ whole genome shotgun (WGS) entry which is preliminary data.</text>
</comment>
<feature type="transmembrane region" description="Helical" evidence="2">
    <location>
        <begin position="420"/>
        <end position="442"/>
    </location>
</feature>
<proteinExistence type="predicted"/>
<keyword evidence="2" id="KW-1133">Transmembrane helix</keyword>
<feature type="compositionally biased region" description="Basic residues" evidence="1">
    <location>
        <begin position="281"/>
        <end position="291"/>
    </location>
</feature>
<dbReference type="RefSeq" id="XP_013332093.1">
    <property type="nucleotide sequence ID" value="XM_013476639.1"/>
</dbReference>
<evidence type="ECO:0000256" key="1">
    <source>
        <dbReference type="SAM" id="MobiDB-lite"/>
    </source>
</evidence>
<evidence type="ECO:0000256" key="2">
    <source>
        <dbReference type="SAM" id="Phobius"/>
    </source>
</evidence>
<evidence type="ECO:0000313" key="4">
    <source>
        <dbReference type="Proteomes" id="UP000053958"/>
    </source>
</evidence>
<dbReference type="Proteomes" id="UP000053958">
    <property type="component" value="Unassembled WGS sequence"/>
</dbReference>